<protein>
    <submittedName>
        <fullName evidence="7">ABC transporter B family member 2</fullName>
    </submittedName>
</protein>
<keyword evidence="2 5" id="KW-0812">Transmembrane</keyword>
<keyword evidence="3 5" id="KW-1133">Transmembrane helix</keyword>
<organism evidence="7 8">
    <name type="scientific">Vitis vinifera</name>
    <name type="common">Grape</name>
    <dbReference type="NCBI Taxonomy" id="29760"/>
    <lineage>
        <taxon>Eukaryota</taxon>
        <taxon>Viridiplantae</taxon>
        <taxon>Streptophyta</taxon>
        <taxon>Embryophyta</taxon>
        <taxon>Tracheophyta</taxon>
        <taxon>Spermatophyta</taxon>
        <taxon>Magnoliopsida</taxon>
        <taxon>eudicotyledons</taxon>
        <taxon>Gunneridae</taxon>
        <taxon>Pentapetalae</taxon>
        <taxon>rosids</taxon>
        <taxon>Vitales</taxon>
        <taxon>Vitaceae</taxon>
        <taxon>Viteae</taxon>
        <taxon>Vitis</taxon>
    </lineage>
</organism>
<dbReference type="Pfam" id="PF00664">
    <property type="entry name" value="ABC_membrane"/>
    <property type="match status" value="1"/>
</dbReference>
<evidence type="ECO:0000313" key="8">
    <source>
        <dbReference type="Proteomes" id="UP000288805"/>
    </source>
</evidence>
<evidence type="ECO:0000313" key="7">
    <source>
        <dbReference type="EMBL" id="RVX14426.1"/>
    </source>
</evidence>
<dbReference type="GO" id="GO:0140359">
    <property type="term" value="F:ABC-type transporter activity"/>
    <property type="evidence" value="ECO:0007669"/>
    <property type="project" value="InterPro"/>
</dbReference>
<dbReference type="Gene3D" id="1.20.1560.10">
    <property type="entry name" value="ABC transporter type 1, transmembrane domain"/>
    <property type="match status" value="1"/>
</dbReference>
<evidence type="ECO:0000256" key="5">
    <source>
        <dbReference type="SAM" id="Phobius"/>
    </source>
</evidence>
<dbReference type="InterPro" id="IPR036640">
    <property type="entry name" value="ABC1_TM_sf"/>
</dbReference>
<dbReference type="GO" id="GO:0005524">
    <property type="term" value="F:ATP binding"/>
    <property type="evidence" value="ECO:0007669"/>
    <property type="project" value="InterPro"/>
</dbReference>
<evidence type="ECO:0000256" key="1">
    <source>
        <dbReference type="ARBA" id="ARBA00004141"/>
    </source>
</evidence>
<feature type="transmembrane region" description="Helical" evidence="5">
    <location>
        <begin position="170"/>
        <end position="191"/>
    </location>
</feature>
<dbReference type="Proteomes" id="UP000288805">
    <property type="component" value="Unassembled WGS sequence"/>
</dbReference>
<comment type="caution">
    <text evidence="7">The sequence shown here is derived from an EMBL/GenBank/DDBJ whole genome shotgun (WGS) entry which is preliminary data.</text>
</comment>
<sequence length="201" mass="21944">MDGPNPFSGQKKEGEEGKKPRRVPLLKLFAFADLYDCFLMAVGSVGACIHGASVPVFFIFFGKLIDIIGLAYLFPAAASHKVAKRLLVGCILGKGKQQRMRMAYVRSMLNQDISLFDTEATTGEVISAITSDIIVVQDALSEKVGNFMHYISRFIAGFAIGFIRVWQISLVTLAIVPLIAIAGGVMLILQLDSLPEFENPM</sequence>
<reference evidence="7 8" key="1">
    <citation type="journal article" date="2018" name="PLoS Genet.">
        <title>Population sequencing reveals clonal diversity and ancestral inbreeding in the grapevine cultivar Chardonnay.</title>
        <authorList>
            <person name="Roach M.J."/>
            <person name="Johnson D.L."/>
            <person name="Bohlmann J."/>
            <person name="van Vuuren H.J."/>
            <person name="Jones S.J."/>
            <person name="Pretorius I.S."/>
            <person name="Schmidt S.A."/>
            <person name="Borneman A.R."/>
        </authorList>
    </citation>
    <scope>NUCLEOTIDE SEQUENCE [LARGE SCALE GENOMIC DNA]</scope>
    <source>
        <strain evidence="8">cv. Chardonnay</strain>
        <tissue evidence="7">Leaf</tissue>
    </source>
</reference>
<accession>A0A438JZP7</accession>
<comment type="subcellular location">
    <subcellularLocation>
        <location evidence="1">Membrane</location>
        <topology evidence="1">Multi-pass membrane protein</topology>
    </subcellularLocation>
</comment>
<feature type="transmembrane region" description="Helical" evidence="5">
    <location>
        <begin position="28"/>
        <end position="52"/>
    </location>
</feature>
<name>A0A438JZP7_VITVI</name>
<feature type="domain" description="ABC transmembrane type-1" evidence="6">
    <location>
        <begin position="98"/>
        <end position="186"/>
    </location>
</feature>
<dbReference type="PANTHER" id="PTHR24222">
    <property type="entry name" value="ABC TRANSPORTER B FAMILY"/>
    <property type="match status" value="1"/>
</dbReference>
<dbReference type="GO" id="GO:0016020">
    <property type="term" value="C:membrane"/>
    <property type="evidence" value="ECO:0007669"/>
    <property type="project" value="UniProtKB-SubCell"/>
</dbReference>
<gene>
    <name evidence="7" type="primary">ABCB2_1</name>
    <name evidence="7" type="ORF">CK203_017309</name>
</gene>
<proteinExistence type="predicted"/>
<evidence type="ECO:0000256" key="2">
    <source>
        <dbReference type="ARBA" id="ARBA00022692"/>
    </source>
</evidence>
<dbReference type="InterPro" id="IPR011527">
    <property type="entry name" value="ABC1_TM_dom"/>
</dbReference>
<keyword evidence="4 5" id="KW-0472">Membrane</keyword>
<dbReference type="InterPro" id="IPR039421">
    <property type="entry name" value="Type_1_exporter"/>
</dbReference>
<dbReference type="EMBL" id="QGNW01000021">
    <property type="protein sequence ID" value="RVX14426.1"/>
    <property type="molecule type" value="Genomic_DNA"/>
</dbReference>
<evidence type="ECO:0000256" key="4">
    <source>
        <dbReference type="ARBA" id="ARBA00023136"/>
    </source>
</evidence>
<dbReference type="PROSITE" id="PS50929">
    <property type="entry name" value="ABC_TM1F"/>
    <property type="match status" value="1"/>
</dbReference>
<dbReference type="SUPFAM" id="SSF90123">
    <property type="entry name" value="ABC transporter transmembrane region"/>
    <property type="match status" value="1"/>
</dbReference>
<dbReference type="PANTHER" id="PTHR24222:SF62">
    <property type="entry name" value="ABC TRANSPORTER B FAMILY MEMBER 2"/>
    <property type="match status" value="1"/>
</dbReference>
<dbReference type="AlphaFoldDB" id="A0A438JZP7"/>
<evidence type="ECO:0000259" key="6">
    <source>
        <dbReference type="PROSITE" id="PS50929"/>
    </source>
</evidence>
<evidence type="ECO:0000256" key="3">
    <source>
        <dbReference type="ARBA" id="ARBA00022989"/>
    </source>
</evidence>